<keyword evidence="2" id="KW-1133">Transmembrane helix</keyword>
<gene>
    <name evidence="3" type="ORF">ACD_49C00077G0002</name>
</gene>
<dbReference type="InterPro" id="IPR042003">
    <property type="entry name" value="Sortase_E"/>
</dbReference>
<dbReference type="GO" id="GO:0016787">
    <property type="term" value="F:hydrolase activity"/>
    <property type="evidence" value="ECO:0007669"/>
    <property type="project" value="UniProtKB-KW"/>
</dbReference>
<name>K2BUE9_9BACT</name>
<dbReference type="Pfam" id="PF04203">
    <property type="entry name" value="Sortase"/>
    <property type="match status" value="1"/>
</dbReference>
<keyword evidence="1" id="KW-0378">Hydrolase</keyword>
<proteinExistence type="predicted"/>
<evidence type="ECO:0000256" key="2">
    <source>
        <dbReference type="SAM" id="Phobius"/>
    </source>
</evidence>
<dbReference type="Gene3D" id="2.40.260.10">
    <property type="entry name" value="Sortase"/>
    <property type="match status" value="1"/>
</dbReference>
<reference evidence="3" key="1">
    <citation type="journal article" date="2012" name="Science">
        <title>Fermentation, hydrogen, and sulfur metabolism in multiple uncultivated bacterial phyla.</title>
        <authorList>
            <person name="Wrighton K.C."/>
            <person name="Thomas B.C."/>
            <person name="Sharon I."/>
            <person name="Miller C.S."/>
            <person name="Castelle C.J."/>
            <person name="VerBerkmoes N.C."/>
            <person name="Wilkins M.J."/>
            <person name="Hettich R.L."/>
            <person name="Lipton M.S."/>
            <person name="Williams K.H."/>
            <person name="Long P.E."/>
            <person name="Banfield J.F."/>
        </authorList>
    </citation>
    <scope>NUCLEOTIDE SEQUENCE [LARGE SCALE GENOMIC DNA]</scope>
</reference>
<accession>K2BUE9</accession>
<evidence type="ECO:0000313" key="3">
    <source>
        <dbReference type="EMBL" id="EKD65874.1"/>
    </source>
</evidence>
<dbReference type="EMBL" id="AMFJ01021663">
    <property type="protein sequence ID" value="EKD65874.1"/>
    <property type="molecule type" value="Genomic_DNA"/>
</dbReference>
<dbReference type="InterPro" id="IPR023365">
    <property type="entry name" value="Sortase_dom-sf"/>
</dbReference>
<sequence>MSEIETDNFSELLEAETSINEVDIFDIISHLDEDLSLSSSVEESVVIEENQVQEVQTNWETIFSGLEESSLRVDDIYLEKRKGWLGLVLSKLKIKQKVNFVSHYIFVSIIVFFILLGISNYSAYSKMAYNYINPNYLKNSSREILDAMDDSKIKVFADSLSSEDLAKKEAKLKKKMEEENIDQVKDTYFSPKKLVSFDDKISLDLEVTPYENRIIIPKLGKNIPLVDVNNKSWLNFENLQDLFMKELEKWILRYPGTATPGSLWNAFIFWHSSNYPWSKWDYNDVFALLDNLNFWDEIIVYYNQKKFIYTITEKKVVRPGDVKVLKRDWGKREISLMTCWPVWTTLNRMIVFWEIKEVK</sequence>
<comment type="caution">
    <text evidence="3">The sequence shown here is derived from an EMBL/GenBank/DDBJ whole genome shotgun (WGS) entry which is preliminary data.</text>
</comment>
<evidence type="ECO:0000256" key="1">
    <source>
        <dbReference type="ARBA" id="ARBA00022801"/>
    </source>
</evidence>
<dbReference type="CDD" id="cd05830">
    <property type="entry name" value="Sortase_E"/>
    <property type="match status" value="1"/>
</dbReference>
<feature type="transmembrane region" description="Helical" evidence="2">
    <location>
        <begin position="101"/>
        <end position="124"/>
    </location>
</feature>
<keyword evidence="2" id="KW-0812">Transmembrane</keyword>
<dbReference type="AlphaFoldDB" id="K2BUE9"/>
<dbReference type="SUPFAM" id="SSF63817">
    <property type="entry name" value="Sortase"/>
    <property type="match status" value="1"/>
</dbReference>
<dbReference type="InterPro" id="IPR005754">
    <property type="entry name" value="Sortase"/>
</dbReference>
<organism evidence="3">
    <name type="scientific">uncultured bacterium</name>
    <name type="common">gcode 4</name>
    <dbReference type="NCBI Taxonomy" id="1234023"/>
    <lineage>
        <taxon>Bacteria</taxon>
        <taxon>environmental samples</taxon>
    </lineage>
</organism>
<keyword evidence="2" id="KW-0472">Membrane</keyword>
<protein>
    <submittedName>
        <fullName evidence="3">Sortase family protein</fullName>
    </submittedName>
</protein>